<evidence type="ECO:0000313" key="2">
    <source>
        <dbReference type="Proteomes" id="UP000517694"/>
    </source>
</evidence>
<sequence>MSDQITEDELTTMSPHEIVEARDAGRLNQILGLPVRDIPADGQLTQENLDQMTPTEIVQARDAGRLDRLLSLPDDAA</sequence>
<dbReference type="AlphaFoldDB" id="A0A7X1I1X5"/>
<accession>A0A7X1I1X5</accession>
<keyword evidence="2" id="KW-1185">Reference proteome</keyword>
<dbReference type="Proteomes" id="UP000517694">
    <property type="component" value="Unassembled WGS sequence"/>
</dbReference>
<comment type="caution">
    <text evidence="1">The sequence shown here is derived from an EMBL/GenBank/DDBJ whole genome shotgun (WGS) entry which is preliminary data.</text>
</comment>
<organism evidence="1 2">
    <name type="scientific">Streptomyces mexicanus</name>
    <dbReference type="NCBI Taxonomy" id="178566"/>
    <lineage>
        <taxon>Bacteria</taxon>
        <taxon>Bacillati</taxon>
        <taxon>Actinomycetota</taxon>
        <taxon>Actinomycetes</taxon>
        <taxon>Kitasatosporales</taxon>
        <taxon>Streptomycetaceae</taxon>
        <taxon>Streptomyces</taxon>
    </lineage>
</organism>
<reference evidence="1 2" key="1">
    <citation type="submission" date="2020-08" db="EMBL/GenBank/DDBJ databases">
        <title>Whole-Genome Sequence of French Clinical Streptomyces mexicanus Strain Q0842.</title>
        <authorList>
            <person name="Boxberger M."/>
            <person name="La Scola B."/>
        </authorList>
    </citation>
    <scope>NUCLEOTIDE SEQUENCE [LARGE SCALE GENOMIC DNA]</scope>
    <source>
        <strain evidence="1 2">Marseille-Q0842</strain>
    </source>
</reference>
<dbReference type="OrthoDB" id="9974177at2"/>
<gene>
    <name evidence="1" type="ORF">H1R13_20805</name>
</gene>
<dbReference type="EMBL" id="JACMHY010000008">
    <property type="protein sequence ID" value="MBC2867319.1"/>
    <property type="molecule type" value="Genomic_DNA"/>
</dbReference>
<name>A0A7X1I1X5_9ACTN</name>
<protein>
    <submittedName>
        <fullName evidence="1">Uncharacterized protein</fullName>
    </submittedName>
</protein>
<evidence type="ECO:0000313" key="1">
    <source>
        <dbReference type="EMBL" id="MBC2867319.1"/>
    </source>
</evidence>
<proteinExistence type="predicted"/>
<dbReference type="RefSeq" id="WP_159664669.1">
    <property type="nucleotide sequence ID" value="NZ_JACMHY010000008.1"/>
</dbReference>